<keyword evidence="6" id="KW-0324">Glycolysis</keyword>
<dbReference type="Gene3D" id="3.40.1190.20">
    <property type="match status" value="1"/>
</dbReference>
<dbReference type="SUPFAM" id="SSF53613">
    <property type="entry name" value="Ribokinase-like"/>
    <property type="match status" value="1"/>
</dbReference>
<evidence type="ECO:0000256" key="3">
    <source>
        <dbReference type="ARBA" id="ARBA00022723"/>
    </source>
</evidence>
<dbReference type="GO" id="GO:0043843">
    <property type="term" value="F:ADP-specific glucokinase activity"/>
    <property type="evidence" value="ECO:0007669"/>
    <property type="project" value="TreeGrafter"/>
</dbReference>
<evidence type="ECO:0000256" key="4">
    <source>
        <dbReference type="ARBA" id="ARBA00022777"/>
    </source>
</evidence>
<keyword evidence="1" id="KW-0963">Cytoplasm</keyword>
<evidence type="ECO:0000313" key="9">
    <source>
        <dbReference type="Proteomes" id="UP000285301"/>
    </source>
</evidence>
<evidence type="ECO:0000313" key="7">
    <source>
        <dbReference type="EMBL" id="RWS00636.1"/>
    </source>
</evidence>
<gene>
    <name evidence="7" type="ORF">B4U79_02795</name>
    <name evidence="8" type="ORF">B4U79_14105</name>
</gene>
<feature type="non-terminal residue" evidence="7">
    <location>
        <position position="372"/>
    </location>
</feature>
<dbReference type="OrthoDB" id="5847021at2759"/>
<reference evidence="7 9" key="1">
    <citation type="journal article" date="2018" name="Gigascience">
        <title>Genomes of trombidid mites reveal novel predicted allergens and laterally-transferred genes associated with secondary metabolism.</title>
        <authorList>
            <person name="Dong X."/>
            <person name="Chaisiri K."/>
            <person name="Xia D."/>
            <person name="Armstrong S.D."/>
            <person name="Fang Y."/>
            <person name="Donnelly M.J."/>
            <person name="Kadowaki T."/>
            <person name="McGarry J.W."/>
            <person name="Darby A.C."/>
            <person name="Makepeace B.L."/>
        </authorList>
    </citation>
    <scope>NUCLEOTIDE SEQUENCE [LARGE SCALE GENOMIC DNA]</scope>
    <source>
        <strain evidence="7">UoL-WK</strain>
    </source>
</reference>
<dbReference type="Pfam" id="PF04587">
    <property type="entry name" value="ADP_PFK_GK"/>
    <property type="match status" value="1"/>
</dbReference>
<keyword evidence="4 7" id="KW-0418">Kinase</keyword>
<name>A0A3S3NJI1_9ACAR</name>
<organism evidence="7 9">
    <name type="scientific">Dinothrombium tinctorium</name>
    <dbReference type="NCBI Taxonomy" id="1965070"/>
    <lineage>
        <taxon>Eukaryota</taxon>
        <taxon>Metazoa</taxon>
        <taxon>Ecdysozoa</taxon>
        <taxon>Arthropoda</taxon>
        <taxon>Chelicerata</taxon>
        <taxon>Arachnida</taxon>
        <taxon>Acari</taxon>
        <taxon>Acariformes</taxon>
        <taxon>Trombidiformes</taxon>
        <taxon>Prostigmata</taxon>
        <taxon>Anystina</taxon>
        <taxon>Parasitengona</taxon>
        <taxon>Trombidioidea</taxon>
        <taxon>Trombidiidae</taxon>
        <taxon>Dinothrombium</taxon>
    </lineage>
</organism>
<evidence type="ECO:0000256" key="6">
    <source>
        <dbReference type="ARBA" id="ARBA00023152"/>
    </source>
</evidence>
<dbReference type="PANTHER" id="PTHR21208:SF1">
    <property type="entry name" value="ADP-DEPENDENT GLUCOKINASE"/>
    <property type="match status" value="1"/>
</dbReference>
<dbReference type="PANTHER" id="PTHR21208">
    <property type="entry name" value="ADP-DEPENDENT GLUCOKINASE"/>
    <property type="match status" value="1"/>
</dbReference>
<sequence length="372" mass="41750">RYISNSSLFEELLQLCKKDENIKRSIGGNAPIMAVRFAKEGITNVLLGSQMSETLKQFLPSDIRVAGPSTTSDEVHLLLEYPAGETWGDFLVSPRANRFIIHNDVSNSLLSSLEIFHEEVKKFNPKLFVVGGLQMMDNFPDTKGERKERLLKVESFLKELTANKETLVHFEMASFSDQSLLRYVTEYILPYVDSIGMNEQELPNLYHMQMFGNTTLVSDAYPRVATVLDQMRDLYSSLYAVNKGKISRIHVHTLAFQAILVRSQSKWKNARAAAAKAALTAHRHTCGSDDIDIARTKLIMDDSFTTTRNNDSTKRRIHFNETQPVACWKEDFFQDKHPIEICVAPVLVCTKVLQTGGGGDNVSAAGLVVQVA</sequence>
<dbReference type="InterPro" id="IPR007666">
    <property type="entry name" value="ADP_PFK/GK"/>
</dbReference>
<keyword evidence="5" id="KW-0460">Magnesium</keyword>
<evidence type="ECO:0000256" key="1">
    <source>
        <dbReference type="ARBA" id="ARBA00022490"/>
    </source>
</evidence>
<feature type="non-terminal residue" evidence="7">
    <location>
        <position position="1"/>
    </location>
</feature>
<keyword evidence="9" id="KW-1185">Reference proteome</keyword>
<dbReference type="EMBL" id="NCKU01010876">
    <property type="protein sequence ID" value="RWS00636.1"/>
    <property type="molecule type" value="Genomic_DNA"/>
</dbReference>
<comment type="caution">
    <text evidence="7">The sequence shown here is derived from an EMBL/GenBank/DDBJ whole genome shotgun (WGS) entry which is preliminary data.</text>
</comment>
<dbReference type="EMBL" id="NCKU01010132">
    <property type="protein sequence ID" value="RWS00952.1"/>
    <property type="molecule type" value="Genomic_DNA"/>
</dbReference>
<dbReference type="Proteomes" id="UP000285301">
    <property type="component" value="Unassembled WGS sequence"/>
</dbReference>
<dbReference type="InterPro" id="IPR029056">
    <property type="entry name" value="Ribokinase-like"/>
</dbReference>
<dbReference type="GO" id="GO:0006096">
    <property type="term" value="P:glycolytic process"/>
    <property type="evidence" value="ECO:0007669"/>
    <property type="project" value="UniProtKB-KW"/>
</dbReference>
<evidence type="ECO:0000256" key="5">
    <source>
        <dbReference type="ARBA" id="ARBA00022842"/>
    </source>
</evidence>
<protein>
    <submittedName>
        <fullName evidence="7">ADP-dependent glucokinase-like protein</fullName>
    </submittedName>
</protein>
<proteinExistence type="predicted"/>
<dbReference type="PROSITE" id="PS51255">
    <property type="entry name" value="ADPK"/>
    <property type="match status" value="1"/>
</dbReference>
<dbReference type="STRING" id="1965070.A0A3S3NJI1"/>
<dbReference type="GO" id="GO:0005783">
    <property type="term" value="C:endoplasmic reticulum"/>
    <property type="evidence" value="ECO:0007669"/>
    <property type="project" value="TreeGrafter"/>
</dbReference>
<dbReference type="GO" id="GO:0006006">
    <property type="term" value="P:glucose metabolic process"/>
    <property type="evidence" value="ECO:0007669"/>
    <property type="project" value="TreeGrafter"/>
</dbReference>
<accession>A0A3S3NJI1</accession>
<reference evidence="7" key="2">
    <citation type="submission" date="2018-11" db="EMBL/GenBank/DDBJ databases">
        <title>Trombidioid mite genomics.</title>
        <authorList>
            <person name="Dong X."/>
        </authorList>
    </citation>
    <scope>NUCLEOTIDE SEQUENCE</scope>
    <source>
        <strain evidence="7">UoL-WK</strain>
    </source>
</reference>
<dbReference type="GO" id="GO:0046872">
    <property type="term" value="F:metal ion binding"/>
    <property type="evidence" value="ECO:0007669"/>
    <property type="project" value="UniProtKB-KW"/>
</dbReference>
<dbReference type="AlphaFoldDB" id="A0A3S3NJI1"/>
<keyword evidence="2" id="KW-0808">Transferase</keyword>
<keyword evidence="3" id="KW-0479">Metal-binding</keyword>
<evidence type="ECO:0000256" key="2">
    <source>
        <dbReference type="ARBA" id="ARBA00022679"/>
    </source>
</evidence>
<evidence type="ECO:0000313" key="8">
    <source>
        <dbReference type="EMBL" id="RWS00952.1"/>
    </source>
</evidence>